<gene>
    <name evidence="2" type="ORF">WN51_01721</name>
</gene>
<feature type="compositionally biased region" description="Polar residues" evidence="1">
    <location>
        <begin position="53"/>
        <end position="62"/>
    </location>
</feature>
<dbReference type="OrthoDB" id="7689747at2759"/>
<feature type="compositionally biased region" description="Basic and acidic residues" evidence="1">
    <location>
        <begin position="32"/>
        <end position="47"/>
    </location>
</feature>
<dbReference type="InterPro" id="IPR028265">
    <property type="entry name" value="TTDN1/SICKLE"/>
</dbReference>
<evidence type="ECO:0000313" key="2">
    <source>
        <dbReference type="EMBL" id="KOX71447.1"/>
    </source>
</evidence>
<protein>
    <submittedName>
        <fullName evidence="2">Uncharacterized protein</fullName>
    </submittedName>
</protein>
<accession>A0A0M8ZUW1</accession>
<feature type="region of interest" description="Disordered" evidence="1">
    <location>
        <begin position="255"/>
        <end position="275"/>
    </location>
</feature>
<proteinExistence type="predicted"/>
<sequence>MKQECDMNNLKMKRSPLNTPSSSRGKQSYNWRSHEYKNRTGYGDKSDGYQCYTPKSSPNQKHSGNDFIPLNISTPLPEHKRFSNNWNNYGGRNHRNSGSGGLNHYRNQYHSSPKSNFNNSHSPYKLSNKQFYGQKRVQRRDTRRQIDISTYVDMKSFLEDPWAELTTKLNESKETNGNESKLEQSFLSEASVDSDSNVECKSVLNIDNSCSSSKSRIESSIDAKSRLDDTDVSNKSQTESSIDLNIENMRCSQESEDDGVCNNSSTSEGIHSQSNVNDHASKTNCVVLLIRCFHAQSKGQRICSKRETERVSDVTRNPAE</sequence>
<evidence type="ECO:0000313" key="3">
    <source>
        <dbReference type="Proteomes" id="UP000053105"/>
    </source>
</evidence>
<keyword evidence="3" id="KW-1185">Reference proteome</keyword>
<dbReference type="EMBL" id="KQ435840">
    <property type="protein sequence ID" value="KOX71447.1"/>
    <property type="molecule type" value="Genomic_DNA"/>
</dbReference>
<dbReference type="Proteomes" id="UP000053105">
    <property type="component" value="Unassembled WGS sequence"/>
</dbReference>
<feature type="compositionally biased region" description="Polar residues" evidence="1">
    <location>
        <begin position="16"/>
        <end position="31"/>
    </location>
</feature>
<name>A0A0M8ZUW1_9HYME</name>
<reference evidence="2 3" key="1">
    <citation type="submission" date="2015-07" db="EMBL/GenBank/DDBJ databases">
        <title>The genome of Melipona quadrifasciata.</title>
        <authorList>
            <person name="Pan H."/>
            <person name="Kapheim K."/>
        </authorList>
    </citation>
    <scope>NUCLEOTIDE SEQUENCE [LARGE SCALE GENOMIC DNA]</scope>
    <source>
        <strain evidence="2">0111107301</strain>
        <tissue evidence="2">Whole body</tissue>
    </source>
</reference>
<evidence type="ECO:0000256" key="1">
    <source>
        <dbReference type="SAM" id="MobiDB-lite"/>
    </source>
</evidence>
<dbReference type="AlphaFoldDB" id="A0A0M8ZUW1"/>
<feature type="region of interest" description="Disordered" evidence="1">
    <location>
        <begin position="1"/>
        <end position="65"/>
    </location>
</feature>
<dbReference type="Pfam" id="PF15502">
    <property type="entry name" value="MPLKIP"/>
    <property type="match status" value="1"/>
</dbReference>
<feature type="compositionally biased region" description="Polar residues" evidence="1">
    <location>
        <begin position="261"/>
        <end position="275"/>
    </location>
</feature>
<feature type="region of interest" description="Disordered" evidence="1">
    <location>
        <begin position="221"/>
        <end position="240"/>
    </location>
</feature>
<organism evidence="2 3">
    <name type="scientific">Melipona quadrifasciata</name>
    <dbReference type="NCBI Taxonomy" id="166423"/>
    <lineage>
        <taxon>Eukaryota</taxon>
        <taxon>Metazoa</taxon>
        <taxon>Ecdysozoa</taxon>
        <taxon>Arthropoda</taxon>
        <taxon>Hexapoda</taxon>
        <taxon>Insecta</taxon>
        <taxon>Pterygota</taxon>
        <taxon>Neoptera</taxon>
        <taxon>Endopterygota</taxon>
        <taxon>Hymenoptera</taxon>
        <taxon>Apocrita</taxon>
        <taxon>Aculeata</taxon>
        <taxon>Apoidea</taxon>
        <taxon>Anthophila</taxon>
        <taxon>Apidae</taxon>
        <taxon>Melipona</taxon>
    </lineage>
</organism>